<evidence type="ECO:0000313" key="2">
    <source>
        <dbReference type="Proteomes" id="UP000537204"/>
    </source>
</evidence>
<dbReference type="EMBL" id="JACHCE010000002">
    <property type="protein sequence ID" value="MBB5636124.1"/>
    <property type="molecule type" value="Genomic_DNA"/>
</dbReference>
<dbReference type="AlphaFoldDB" id="A0A7W8ZLB4"/>
<name>A0A7W8ZLB4_9SPHI</name>
<sequence>MKNHMALLPTTSVKHALKKNPLNKILIRFS</sequence>
<accession>A0A7W8ZLB4</accession>
<comment type="caution">
    <text evidence="1">The sequence shown here is derived from an EMBL/GenBank/DDBJ whole genome shotgun (WGS) entry which is preliminary data.</text>
</comment>
<organism evidence="1 2">
    <name type="scientific">Pedobacter cryoconitis</name>
    <dbReference type="NCBI Taxonomy" id="188932"/>
    <lineage>
        <taxon>Bacteria</taxon>
        <taxon>Pseudomonadati</taxon>
        <taxon>Bacteroidota</taxon>
        <taxon>Sphingobacteriia</taxon>
        <taxon>Sphingobacteriales</taxon>
        <taxon>Sphingobacteriaceae</taxon>
        <taxon>Pedobacter</taxon>
    </lineage>
</organism>
<proteinExistence type="predicted"/>
<gene>
    <name evidence="1" type="ORF">HDE68_002012</name>
</gene>
<protein>
    <submittedName>
        <fullName evidence="1">Uncharacterized protein</fullName>
    </submittedName>
</protein>
<evidence type="ECO:0000313" key="1">
    <source>
        <dbReference type="EMBL" id="MBB5636124.1"/>
    </source>
</evidence>
<dbReference type="Proteomes" id="UP000537204">
    <property type="component" value="Unassembled WGS sequence"/>
</dbReference>
<reference evidence="1 2" key="1">
    <citation type="submission" date="2020-08" db="EMBL/GenBank/DDBJ databases">
        <title>Genomic Encyclopedia of Type Strains, Phase IV (KMG-V): Genome sequencing to study the core and pangenomes of soil and plant-associated prokaryotes.</title>
        <authorList>
            <person name="Whitman W."/>
        </authorList>
    </citation>
    <scope>NUCLEOTIDE SEQUENCE [LARGE SCALE GENOMIC DNA]</scope>
    <source>
        <strain evidence="1 2">S3M1</strain>
    </source>
</reference>